<gene>
    <name evidence="3" type="ORF">L596_020241</name>
</gene>
<feature type="signal peptide" evidence="2">
    <location>
        <begin position="1"/>
        <end position="17"/>
    </location>
</feature>
<feature type="region of interest" description="Disordered" evidence="1">
    <location>
        <begin position="159"/>
        <end position="186"/>
    </location>
</feature>
<dbReference type="EMBL" id="AZBU02000006">
    <property type="protein sequence ID" value="TKR72848.1"/>
    <property type="molecule type" value="Genomic_DNA"/>
</dbReference>
<sequence length="347" mass="38333">MWLLRLATFVAFSSAHACPTALSDYCCRSGSYSNGHCLIPENVAKLNRSSAANACSRFPNGHLASSENVDFTLLRLRNLVIENVCYFLSQEGHYGPIESAEERYICEYVEPEKLECDCAKKFAVKSLTKAKARFRIRRSKRHVVKPLVATTSASATFKATTTPTTTTEATNATETMTKTTNSKATTTSFTTTEATATMKTTTKSTTSTATTTPTTTTKATTTTQSTTTETTTTTTCIPNWSEWSTWSKCSGDCGACHMNNRTRTCLTKETCPCSGEWIEKDYCGIMICLYPKYPCCAPHKRMKIAKRPSCGPQKNGLAIAKREFTKKDAVRSVSHGRKNRKGRRYRG</sequence>
<evidence type="ECO:0000256" key="2">
    <source>
        <dbReference type="SAM" id="SignalP"/>
    </source>
</evidence>
<dbReference type="SUPFAM" id="SSF82895">
    <property type="entry name" value="TSP-1 type 1 repeat"/>
    <property type="match status" value="1"/>
</dbReference>
<feature type="region of interest" description="Disordered" evidence="1">
    <location>
        <begin position="203"/>
        <end position="223"/>
    </location>
</feature>
<reference evidence="3 4" key="2">
    <citation type="journal article" date="2019" name="G3 (Bethesda)">
        <title>Hybrid Assembly of the Genome of the Entomopathogenic Nematode Steinernema carpocapsae Identifies the X-Chromosome.</title>
        <authorList>
            <person name="Serra L."/>
            <person name="Macchietto M."/>
            <person name="Macias-Munoz A."/>
            <person name="McGill C.J."/>
            <person name="Rodriguez I.M."/>
            <person name="Rodriguez B."/>
            <person name="Murad R."/>
            <person name="Mortazavi A."/>
        </authorList>
    </citation>
    <scope>NUCLEOTIDE SEQUENCE [LARGE SCALE GENOMIC DNA]</scope>
    <source>
        <strain evidence="3 4">ALL</strain>
    </source>
</reference>
<comment type="caution">
    <text evidence="3">The sequence shown here is derived from an EMBL/GenBank/DDBJ whole genome shotgun (WGS) entry which is preliminary data.</text>
</comment>
<evidence type="ECO:0000313" key="4">
    <source>
        <dbReference type="Proteomes" id="UP000298663"/>
    </source>
</evidence>
<keyword evidence="4" id="KW-1185">Reference proteome</keyword>
<feature type="chain" id="PRO_5020414042" evidence="2">
    <location>
        <begin position="18"/>
        <end position="347"/>
    </location>
</feature>
<evidence type="ECO:0000313" key="3">
    <source>
        <dbReference type="EMBL" id="TKR72848.1"/>
    </source>
</evidence>
<feature type="region of interest" description="Disordered" evidence="1">
    <location>
        <begin position="328"/>
        <end position="347"/>
    </location>
</feature>
<reference evidence="3 4" key="1">
    <citation type="journal article" date="2015" name="Genome Biol.">
        <title>Comparative genomics of Steinernema reveals deeply conserved gene regulatory networks.</title>
        <authorList>
            <person name="Dillman A.R."/>
            <person name="Macchietto M."/>
            <person name="Porter C.F."/>
            <person name="Rogers A."/>
            <person name="Williams B."/>
            <person name="Antoshechkin I."/>
            <person name="Lee M.M."/>
            <person name="Goodwin Z."/>
            <person name="Lu X."/>
            <person name="Lewis E.E."/>
            <person name="Goodrich-Blair H."/>
            <person name="Stock S.P."/>
            <person name="Adams B.J."/>
            <person name="Sternberg P.W."/>
            <person name="Mortazavi A."/>
        </authorList>
    </citation>
    <scope>NUCLEOTIDE SEQUENCE [LARGE SCALE GENOMIC DNA]</scope>
    <source>
        <strain evidence="3 4">ALL</strain>
    </source>
</reference>
<protein>
    <submittedName>
        <fullName evidence="3">Uncharacterized protein</fullName>
    </submittedName>
</protein>
<proteinExistence type="predicted"/>
<dbReference type="AlphaFoldDB" id="A0A4U5MT53"/>
<name>A0A4U5MT53_STECR</name>
<accession>A0A4U5MT53</accession>
<keyword evidence="2" id="KW-0732">Signal</keyword>
<dbReference type="Proteomes" id="UP000298663">
    <property type="component" value="Unassembled WGS sequence"/>
</dbReference>
<dbReference type="InterPro" id="IPR000884">
    <property type="entry name" value="TSP1_rpt"/>
</dbReference>
<dbReference type="PANTHER" id="PTHR31507:SF3">
    <property type="entry name" value="TIL DOMAIN-CONTAINING PROTEIN"/>
    <property type="match status" value="1"/>
</dbReference>
<organism evidence="3 4">
    <name type="scientific">Steinernema carpocapsae</name>
    <name type="common">Entomopathogenic nematode</name>
    <dbReference type="NCBI Taxonomy" id="34508"/>
    <lineage>
        <taxon>Eukaryota</taxon>
        <taxon>Metazoa</taxon>
        <taxon>Ecdysozoa</taxon>
        <taxon>Nematoda</taxon>
        <taxon>Chromadorea</taxon>
        <taxon>Rhabditida</taxon>
        <taxon>Tylenchina</taxon>
        <taxon>Panagrolaimomorpha</taxon>
        <taxon>Strongyloidoidea</taxon>
        <taxon>Steinernematidae</taxon>
        <taxon>Steinernema</taxon>
    </lineage>
</organism>
<dbReference type="InterPro" id="IPR036383">
    <property type="entry name" value="TSP1_rpt_sf"/>
</dbReference>
<feature type="compositionally biased region" description="Basic residues" evidence="1">
    <location>
        <begin position="334"/>
        <end position="347"/>
    </location>
</feature>
<dbReference type="PROSITE" id="PS50092">
    <property type="entry name" value="TSP1"/>
    <property type="match status" value="1"/>
</dbReference>
<dbReference type="PANTHER" id="PTHR31507">
    <property type="entry name" value="PROTEIN CBG15923"/>
    <property type="match status" value="1"/>
</dbReference>
<dbReference type="OrthoDB" id="5876856at2759"/>
<evidence type="ECO:0000256" key="1">
    <source>
        <dbReference type="SAM" id="MobiDB-lite"/>
    </source>
</evidence>